<dbReference type="Proteomes" id="UP001373714">
    <property type="component" value="Unassembled WGS sequence"/>
</dbReference>
<dbReference type="AlphaFoldDB" id="A0AAV9USA2"/>
<gene>
    <name evidence="3" type="ORF">TWF730_010502</name>
</gene>
<keyword evidence="4" id="KW-1185">Reference proteome</keyword>
<evidence type="ECO:0000256" key="1">
    <source>
        <dbReference type="SAM" id="MobiDB-lite"/>
    </source>
</evidence>
<protein>
    <submittedName>
        <fullName evidence="3">Uncharacterized protein</fullName>
    </submittedName>
</protein>
<reference evidence="3 4" key="1">
    <citation type="submission" date="2019-10" db="EMBL/GenBank/DDBJ databases">
        <authorList>
            <person name="Palmer J.M."/>
        </authorList>
    </citation>
    <scope>NUCLEOTIDE SEQUENCE [LARGE SCALE GENOMIC DNA]</scope>
    <source>
        <strain evidence="3 4">TWF730</strain>
    </source>
</reference>
<evidence type="ECO:0000313" key="3">
    <source>
        <dbReference type="EMBL" id="KAK6346172.1"/>
    </source>
</evidence>
<dbReference type="EMBL" id="JAVHNS010000008">
    <property type="protein sequence ID" value="KAK6346172.1"/>
    <property type="molecule type" value="Genomic_DNA"/>
</dbReference>
<keyword evidence="2" id="KW-0732">Signal</keyword>
<evidence type="ECO:0000313" key="4">
    <source>
        <dbReference type="Proteomes" id="UP001373714"/>
    </source>
</evidence>
<feature type="chain" id="PRO_5043631385" evidence="2">
    <location>
        <begin position="33"/>
        <end position="491"/>
    </location>
</feature>
<proteinExistence type="predicted"/>
<feature type="signal peptide" evidence="2">
    <location>
        <begin position="1"/>
        <end position="32"/>
    </location>
</feature>
<name>A0AAV9USA2_9PEZI</name>
<sequence>MGRTVIRGGRLKEMLSRTVFLIVSLLVDHSTSVLDMVGVDIGFLPLMECRLLPWDYTRLEPTGCHSAVPKNNETLEVIRLRTGYPYLEDIPDAIAIYDSDCTKANIRFIIFPYKLEFMTQEVHVLEPEWEDIPEYPEKAKYQVLKEGGTEWRRTFGIKPPLPTNEGDVLYKQDGQWGRLEDEIWLQPVRRGQKPLRESFDLYQRGVGERPSPSKQQSNFDKLNLRCGTLEKEFPNSPDSVLVRPRLEDILEDERYPGRLPNTQSRGEWEGMKNNPSIPQRYRDPFAYGEQPLRYKDTLTEVTDKVDDIEVTSPGFILFKNSLTRSPLLFNSKNTGSNRLQLPNPIIPDVQYPSGFSNSRSKSQVPDDLDWDILRPQRMPRVQDETPNVLGEQLRESAERDGSVSEIPDELFPGEKVRVDMKEPDYDSLLAGLTLPPELPSEFRNGISLSPILPLKRSPPSSPFTNLESSDPGINAIILDSDPDLDSQYFHR</sequence>
<evidence type="ECO:0000256" key="2">
    <source>
        <dbReference type="SAM" id="SignalP"/>
    </source>
</evidence>
<accession>A0AAV9USA2</accession>
<feature type="region of interest" description="Disordered" evidence="1">
    <location>
        <begin position="256"/>
        <end position="282"/>
    </location>
</feature>
<organism evidence="3 4">
    <name type="scientific">Orbilia blumenaviensis</name>
    <dbReference type="NCBI Taxonomy" id="1796055"/>
    <lineage>
        <taxon>Eukaryota</taxon>
        <taxon>Fungi</taxon>
        <taxon>Dikarya</taxon>
        <taxon>Ascomycota</taxon>
        <taxon>Pezizomycotina</taxon>
        <taxon>Orbiliomycetes</taxon>
        <taxon>Orbiliales</taxon>
        <taxon>Orbiliaceae</taxon>
        <taxon>Orbilia</taxon>
    </lineage>
</organism>
<comment type="caution">
    <text evidence="3">The sequence shown here is derived from an EMBL/GenBank/DDBJ whole genome shotgun (WGS) entry which is preliminary data.</text>
</comment>